<organism evidence="1 2">
    <name type="scientific">Macroventuria anomochaeta</name>
    <dbReference type="NCBI Taxonomy" id="301207"/>
    <lineage>
        <taxon>Eukaryota</taxon>
        <taxon>Fungi</taxon>
        <taxon>Dikarya</taxon>
        <taxon>Ascomycota</taxon>
        <taxon>Pezizomycotina</taxon>
        <taxon>Dothideomycetes</taxon>
        <taxon>Pleosporomycetidae</taxon>
        <taxon>Pleosporales</taxon>
        <taxon>Pleosporineae</taxon>
        <taxon>Didymellaceae</taxon>
        <taxon>Macroventuria</taxon>
    </lineage>
</organism>
<gene>
    <name evidence="1" type="ORF">BU25DRAFT_177537</name>
</gene>
<reference evidence="1" key="1">
    <citation type="journal article" date="2020" name="Stud. Mycol.">
        <title>101 Dothideomycetes genomes: a test case for predicting lifestyles and emergence of pathogens.</title>
        <authorList>
            <person name="Haridas S."/>
            <person name="Albert R."/>
            <person name="Binder M."/>
            <person name="Bloem J."/>
            <person name="Labutti K."/>
            <person name="Salamov A."/>
            <person name="Andreopoulos B."/>
            <person name="Baker S."/>
            <person name="Barry K."/>
            <person name="Bills G."/>
            <person name="Bluhm B."/>
            <person name="Cannon C."/>
            <person name="Castanera R."/>
            <person name="Culley D."/>
            <person name="Daum C."/>
            <person name="Ezra D."/>
            <person name="Gonzalez J."/>
            <person name="Henrissat B."/>
            <person name="Kuo A."/>
            <person name="Liang C."/>
            <person name="Lipzen A."/>
            <person name="Lutzoni F."/>
            <person name="Magnuson J."/>
            <person name="Mondo S."/>
            <person name="Nolan M."/>
            <person name="Ohm R."/>
            <person name="Pangilinan J."/>
            <person name="Park H.-J."/>
            <person name="Ramirez L."/>
            <person name="Alfaro M."/>
            <person name="Sun H."/>
            <person name="Tritt A."/>
            <person name="Yoshinaga Y."/>
            <person name="Zwiers L.-H."/>
            <person name="Turgeon B."/>
            <person name="Goodwin S."/>
            <person name="Spatafora J."/>
            <person name="Crous P."/>
            <person name="Grigoriev I."/>
        </authorList>
    </citation>
    <scope>NUCLEOTIDE SEQUENCE</scope>
    <source>
        <strain evidence="1">CBS 525.71</strain>
    </source>
</reference>
<protein>
    <submittedName>
        <fullName evidence="1">Uncharacterized protein</fullName>
    </submittedName>
</protein>
<dbReference type="Proteomes" id="UP000799754">
    <property type="component" value="Unassembled WGS sequence"/>
</dbReference>
<accession>A0ACB6RNP5</accession>
<keyword evidence="2" id="KW-1185">Reference proteome</keyword>
<evidence type="ECO:0000313" key="2">
    <source>
        <dbReference type="Proteomes" id="UP000799754"/>
    </source>
</evidence>
<name>A0ACB6RNP5_9PLEO</name>
<evidence type="ECO:0000313" key="1">
    <source>
        <dbReference type="EMBL" id="KAF2623342.1"/>
    </source>
</evidence>
<proteinExistence type="predicted"/>
<comment type="caution">
    <text evidence="1">The sequence shown here is derived from an EMBL/GenBank/DDBJ whole genome shotgun (WGS) entry which is preliminary data.</text>
</comment>
<dbReference type="EMBL" id="MU006737">
    <property type="protein sequence ID" value="KAF2623342.1"/>
    <property type="molecule type" value="Genomic_DNA"/>
</dbReference>
<sequence>MALRLSCEDYTVGWVCVLSVELAAAEELLDEEHETPAYDARDTNIYTCGRVGDHNVVIACLPEGQMGANSAAAVAVQMKSTFTSTRFGLMVGIGGGVPSEEADVRLGDVVVSKPHKTHGGVVQYDSGKATPTGFERVGSLNSPPTILLGAVAKVRAKHMRGRGKLLEYLSKLASLPEFGREAAGPDILFEAEYSHEGGTTCRACSQDRSVAREARRQEVVVHYGTIASGNQAMKTAAERDRLSAELGGVLCFEMEAAGLMNSFPCLVIRGICDYADSHENKKWQMYAAGTAAAYTKEVLSVIPSDKVEAEQKIVDVLSGLQETAAKHQLIAEDHRNIAEKSLRFQQTVREQELSDRQKECLQLFRLTKSTQDATYEWYKDRVEDRIEGTCEWFLRHAHFQEWLERVSGPLLVSADPGCGKSVLAKYLVNHVLPESATVCYFFFKDQDQNTVRQALCALLHQLFSQKPDLLKHAMRQYEQDGKGLVDSTKSLWTVLENAVQDSQAGPVIIVLDALDECAESEFEDLMRNIEGQSCNSQSSRGALRYLMTSRPYEQIVGRFQSLLKAFPCIHIPGEEKSETISHEVNHVIKYRVEQRAGDETLSNDTAAGLLDALLRIEHRTYLWVHLVFDYLESEGFKKTRRGIESATRLLPTTVNQAYEKILSKSKDRPMVRKALAIILAANRALTLSELNVAIEIEETTQSWQELDLESEEDFKSRLRSWCGLFVSVYHGKVYFLHQTAREFLLADVSSSTTVPQGVRWQHSVTMQQAHRTLAERCVRYLSFFDPEPGFAVHARGGENSQHHSMDAMFEYSAKFWPMHFREARLSTSKDANLLHLGLRVSDPRSTCFSQWSQLYEGMHIFDQISTIMPHLTVVSWFGHDEVVKMLLDKGADVNAQSGYYGNALHAASAGGHEQVVKMLLDKGADVNAQGGYSGNALQAASAGGHEQVIEMLLDAGAYQPQEERCRDLSRSLLT</sequence>